<dbReference type="SUPFAM" id="SSF50129">
    <property type="entry name" value="GroES-like"/>
    <property type="match status" value="1"/>
</dbReference>
<dbReference type="PANTHER" id="PTHR44013:SF5">
    <property type="entry name" value="OXIDOREDUCTASE, PUTATIVE (AFU_ORTHOLOGUE AFUA_5G01290)-RELATED"/>
    <property type="match status" value="1"/>
</dbReference>
<dbReference type="SMART" id="SM00829">
    <property type="entry name" value="PKS_ER"/>
    <property type="match status" value="1"/>
</dbReference>
<sequence>MARALLQKDPASKDLVLDQLPVPKRQPNSNEHLIQVHAIAPCNGELLWPKNFPLPDPSIKYPVPGHDMAGTVVEAPESSPFQPGSEVYGRTRYSRTGAARDYTISVTAELARRSQRLSWAESAATALSAESAWQALFIQAGLGSIESGLAKGKRILITGASGGCGCWEVQLASLAGAHVIGICGGQNVDLVKRLGARETIDYHTTDVAEWGQKAENKVDIVIDNIGGPSLESAWWAAKGDGVIVSIAQPPETARPLECENFVKTLFFIMQSSGAQLEQITKLIDEGKCKPLVDSVWSLEDHKKAFDKADSGHASGKVVIDIIGSVRNAKRELAA</sequence>
<dbReference type="SUPFAM" id="SSF51735">
    <property type="entry name" value="NAD(P)-binding Rossmann-fold domains"/>
    <property type="match status" value="1"/>
</dbReference>
<feature type="domain" description="Enoyl reductase (ER)" evidence="1">
    <location>
        <begin position="11"/>
        <end position="319"/>
    </location>
</feature>
<dbReference type="InterPro" id="IPR052733">
    <property type="entry name" value="Chloroplast_QOR"/>
</dbReference>
<evidence type="ECO:0000259" key="1">
    <source>
        <dbReference type="SMART" id="SM00829"/>
    </source>
</evidence>
<protein>
    <recommendedName>
        <fullName evidence="1">Enoyl reductase (ER) domain-containing protein</fullName>
    </recommendedName>
</protein>
<dbReference type="Gene3D" id="3.40.50.720">
    <property type="entry name" value="NAD(P)-binding Rossmann-like Domain"/>
    <property type="match status" value="1"/>
</dbReference>
<name>A0AA43QRU8_9LECA</name>
<dbReference type="Gene3D" id="3.90.180.10">
    <property type="entry name" value="Medium-chain alcohol dehydrogenases, catalytic domain"/>
    <property type="match status" value="1"/>
</dbReference>
<dbReference type="PROSITE" id="PS01162">
    <property type="entry name" value="QOR_ZETA_CRYSTAL"/>
    <property type="match status" value="1"/>
</dbReference>
<dbReference type="InterPro" id="IPR013154">
    <property type="entry name" value="ADH-like_N"/>
</dbReference>
<dbReference type="Pfam" id="PF08240">
    <property type="entry name" value="ADH_N"/>
    <property type="match status" value="1"/>
</dbReference>
<evidence type="ECO:0000313" key="3">
    <source>
        <dbReference type="Proteomes" id="UP001161017"/>
    </source>
</evidence>
<dbReference type="Proteomes" id="UP001161017">
    <property type="component" value="Unassembled WGS sequence"/>
</dbReference>
<proteinExistence type="predicted"/>
<evidence type="ECO:0000313" key="2">
    <source>
        <dbReference type="EMBL" id="MDI1491440.1"/>
    </source>
</evidence>
<dbReference type="Pfam" id="PF13602">
    <property type="entry name" value="ADH_zinc_N_2"/>
    <property type="match status" value="1"/>
</dbReference>
<keyword evidence="3" id="KW-1185">Reference proteome</keyword>
<dbReference type="GO" id="GO:0016491">
    <property type="term" value="F:oxidoreductase activity"/>
    <property type="evidence" value="ECO:0007669"/>
    <property type="project" value="InterPro"/>
</dbReference>
<comment type="caution">
    <text evidence="2">The sequence shown here is derived from an EMBL/GenBank/DDBJ whole genome shotgun (WGS) entry which is preliminary data.</text>
</comment>
<reference evidence="2" key="1">
    <citation type="journal article" date="2023" name="Genome Biol. Evol.">
        <title>First Whole Genome Sequence and Flow Cytometry Genome Size Data for the Lichen-Forming Fungus Ramalina farinacea (Ascomycota).</title>
        <authorList>
            <person name="Llewellyn T."/>
            <person name="Mian S."/>
            <person name="Hill R."/>
            <person name="Leitch I.J."/>
            <person name="Gaya E."/>
        </authorList>
    </citation>
    <scope>NUCLEOTIDE SEQUENCE</scope>
    <source>
        <strain evidence="2">LIQ254RAFAR</strain>
    </source>
</reference>
<dbReference type="InterPro" id="IPR002364">
    <property type="entry name" value="Quin_OxRdtase/zeta-crystal_CS"/>
</dbReference>
<organism evidence="2 3">
    <name type="scientific">Ramalina farinacea</name>
    <dbReference type="NCBI Taxonomy" id="258253"/>
    <lineage>
        <taxon>Eukaryota</taxon>
        <taxon>Fungi</taxon>
        <taxon>Dikarya</taxon>
        <taxon>Ascomycota</taxon>
        <taxon>Pezizomycotina</taxon>
        <taxon>Lecanoromycetes</taxon>
        <taxon>OSLEUM clade</taxon>
        <taxon>Lecanoromycetidae</taxon>
        <taxon>Lecanorales</taxon>
        <taxon>Lecanorineae</taxon>
        <taxon>Ramalinaceae</taxon>
        <taxon>Ramalina</taxon>
    </lineage>
</organism>
<dbReference type="PANTHER" id="PTHR44013">
    <property type="entry name" value="ZINC-TYPE ALCOHOL DEHYDROGENASE-LIKE PROTEIN C16A3.02C"/>
    <property type="match status" value="1"/>
</dbReference>
<dbReference type="InterPro" id="IPR011032">
    <property type="entry name" value="GroES-like_sf"/>
</dbReference>
<dbReference type="CDD" id="cd05289">
    <property type="entry name" value="MDR_like_2"/>
    <property type="match status" value="1"/>
</dbReference>
<dbReference type="EMBL" id="JAPUFD010000014">
    <property type="protein sequence ID" value="MDI1491440.1"/>
    <property type="molecule type" value="Genomic_DNA"/>
</dbReference>
<dbReference type="InterPro" id="IPR036291">
    <property type="entry name" value="NAD(P)-bd_dom_sf"/>
</dbReference>
<dbReference type="AlphaFoldDB" id="A0AA43QRU8"/>
<gene>
    <name evidence="2" type="ORF">OHK93_002649</name>
</gene>
<dbReference type="GO" id="GO:0008270">
    <property type="term" value="F:zinc ion binding"/>
    <property type="evidence" value="ECO:0007669"/>
    <property type="project" value="InterPro"/>
</dbReference>
<accession>A0AA43QRU8</accession>
<dbReference type="InterPro" id="IPR020843">
    <property type="entry name" value="ER"/>
</dbReference>